<dbReference type="OrthoDB" id="10256095at2759"/>
<dbReference type="EMBL" id="JXTI01000223">
    <property type="protein sequence ID" value="KWX11267.1"/>
    <property type="molecule type" value="Genomic_DNA"/>
</dbReference>
<feature type="compositionally biased region" description="Polar residues" evidence="1">
    <location>
        <begin position="292"/>
        <end position="308"/>
    </location>
</feature>
<evidence type="ECO:0000313" key="3">
    <source>
        <dbReference type="Proteomes" id="UP000070089"/>
    </source>
</evidence>
<evidence type="ECO:0000256" key="1">
    <source>
        <dbReference type="SAM" id="MobiDB-lite"/>
    </source>
</evidence>
<evidence type="ECO:0000313" key="2">
    <source>
        <dbReference type="EMBL" id="KWX11267.1"/>
    </source>
</evidence>
<gene>
    <name evidence="2" type="ORF">QR46_4778</name>
</gene>
<reference evidence="2 3" key="1">
    <citation type="journal article" date="2015" name="Mol. Biochem. Parasitol.">
        <title>Identification of polymorphic genes for use in assemblage B genotyping assays through comparative genomics of multiple assemblage B Giardia duodenalis isolates.</title>
        <authorList>
            <person name="Wielinga C."/>
            <person name="Thompson R.C."/>
            <person name="Monis P."/>
            <person name="Ryan U."/>
        </authorList>
    </citation>
    <scope>NUCLEOTIDE SEQUENCE [LARGE SCALE GENOMIC DNA]</scope>
    <source>
        <strain evidence="2 3">BAH15c1</strain>
    </source>
</reference>
<protein>
    <submittedName>
        <fullName evidence="2">Uncharacterized protein</fullName>
    </submittedName>
</protein>
<accession>A0A132NMH1</accession>
<dbReference type="VEuPathDB" id="GiardiaDB:QR46_4778"/>
<proteinExistence type="predicted"/>
<name>A0A132NMH1_GIAIN</name>
<comment type="caution">
    <text evidence="2">The sequence shown here is derived from an EMBL/GenBank/DDBJ whole genome shotgun (WGS) entry which is preliminary data.</text>
</comment>
<feature type="region of interest" description="Disordered" evidence="1">
    <location>
        <begin position="292"/>
        <end position="318"/>
    </location>
</feature>
<sequence>MSGGQISNEGPDDNIQQQLSQPYMFQDPTLPYAREFARESPPCFKELFQPYDPKKHHIDAKYISEAFQGYHSGKEQIALEVPLNLPTITDRDVKSRDLYHPVIGRNVLSPRGFTLHCNRSKRPELPLMPPDKLLAHASERHLNSVALNPFLAKQLSPHQSVGQFICLSDGTLCTYPLTSKTISSKHKRTSTFSQPSTIAHVSARNLTSPLGSFAEPSIQGTLTHLNLAHRKCGYKGISSAPTYSKQTQEIHMKLFPVVDNRTSTPGKQCRSESVPIITPMVTSENLVAWSVQSSPKQSKTSRSNSKFSMSPVRKRPSSTYIADSFPGRLLGEKRPLTTTYTRQCSSPFKGQDKFLTREPAAKDFKYLENKPQHPTPTAVKRPVVRSSLGAWALDQSPAEEILEKVNRVHALPPRHINFSCKKAVPLYRARSTG</sequence>
<dbReference type="AlphaFoldDB" id="A0A132NMH1"/>
<organism evidence="2 3">
    <name type="scientific">Giardia duodenalis assemblage B</name>
    <dbReference type="NCBI Taxonomy" id="1394984"/>
    <lineage>
        <taxon>Eukaryota</taxon>
        <taxon>Metamonada</taxon>
        <taxon>Diplomonadida</taxon>
        <taxon>Hexamitidae</taxon>
        <taxon>Giardiinae</taxon>
        <taxon>Giardia</taxon>
    </lineage>
</organism>
<dbReference type="Proteomes" id="UP000070089">
    <property type="component" value="Unassembled WGS sequence"/>
</dbReference>